<feature type="region of interest" description="Disordered" evidence="1">
    <location>
        <begin position="1"/>
        <end position="51"/>
    </location>
</feature>
<evidence type="ECO:0000313" key="2">
    <source>
        <dbReference type="EMBL" id="KAF3605048.1"/>
    </source>
</evidence>
<dbReference type="EMBL" id="QGKV02000297">
    <property type="protein sequence ID" value="KAF3605048.1"/>
    <property type="molecule type" value="Genomic_DNA"/>
</dbReference>
<name>A0ABQ7EMT1_BRACR</name>
<evidence type="ECO:0000256" key="1">
    <source>
        <dbReference type="SAM" id="MobiDB-lite"/>
    </source>
</evidence>
<comment type="caution">
    <text evidence="2">The sequence shown here is derived from an EMBL/GenBank/DDBJ whole genome shotgun (WGS) entry which is preliminary data.</text>
</comment>
<dbReference type="Proteomes" id="UP000266723">
    <property type="component" value="Unassembled WGS sequence"/>
</dbReference>
<accession>A0ABQ7EMT1</accession>
<gene>
    <name evidence="2" type="ORF">DY000_02047426</name>
</gene>
<proteinExistence type="predicted"/>
<evidence type="ECO:0000313" key="3">
    <source>
        <dbReference type="Proteomes" id="UP000266723"/>
    </source>
</evidence>
<sequence>MSSMQSRERSYEDEVKTDSWSSSANVRAESAFNPARPFAELDLVHPGKRPS</sequence>
<organism evidence="2 3">
    <name type="scientific">Brassica cretica</name>
    <name type="common">Mustard</name>
    <dbReference type="NCBI Taxonomy" id="69181"/>
    <lineage>
        <taxon>Eukaryota</taxon>
        <taxon>Viridiplantae</taxon>
        <taxon>Streptophyta</taxon>
        <taxon>Embryophyta</taxon>
        <taxon>Tracheophyta</taxon>
        <taxon>Spermatophyta</taxon>
        <taxon>Magnoliopsida</taxon>
        <taxon>eudicotyledons</taxon>
        <taxon>Gunneridae</taxon>
        <taxon>Pentapetalae</taxon>
        <taxon>rosids</taxon>
        <taxon>malvids</taxon>
        <taxon>Brassicales</taxon>
        <taxon>Brassicaceae</taxon>
        <taxon>Brassiceae</taxon>
        <taxon>Brassica</taxon>
    </lineage>
</organism>
<protein>
    <submittedName>
        <fullName evidence="2">Uncharacterized protein</fullName>
    </submittedName>
</protein>
<reference evidence="2 3" key="1">
    <citation type="journal article" date="2020" name="BMC Genomics">
        <title>Intraspecific diversification of the crop wild relative Brassica cretica Lam. using demographic model selection.</title>
        <authorList>
            <person name="Kioukis A."/>
            <person name="Michalopoulou V.A."/>
            <person name="Briers L."/>
            <person name="Pirintsos S."/>
            <person name="Studholme D.J."/>
            <person name="Pavlidis P."/>
            <person name="Sarris P.F."/>
        </authorList>
    </citation>
    <scope>NUCLEOTIDE SEQUENCE [LARGE SCALE GENOMIC DNA]</scope>
    <source>
        <strain evidence="3">cv. PFS-1207/04</strain>
    </source>
</reference>
<feature type="compositionally biased region" description="Basic and acidic residues" evidence="1">
    <location>
        <begin position="1"/>
        <end position="17"/>
    </location>
</feature>
<keyword evidence="3" id="KW-1185">Reference proteome</keyword>